<evidence type="ECO:0000256" key="1">
    <source>
        <dbReference type="SAM" id="MobiDB-lite"/>
    </source>
</evidence>
<evidence type="ECO:0000313" key="2">
    <source>
        <dbReference type="EMBL" id="RDV00439.1"/>
    </source>
</evidence>
<comment type="caution">
    <text evidence="2">The sequence shown here is derived from an EMBL/GenBank/DDBJ whole genome shotgun (WGS) entry which is preliminary data.</text>
</comment>
<dbReference type="AlphaFoldDB" id="A0A3D8K547"/>
<reference evidence="2 3" key="1">
    <citation type="submission" date="2018-08" db="EMBL/GenBank/DDBJ databases">
        <title>Paraburkholderia sp. DHOM06 isolated from forest soil.</title>
        <authorList>
            <person name="Gao Z.-H."/>
            <person name="Qiu L.-H."/>
        </authorList>
    </citation>
    <scope>NUCLEOTIDE SEQUENCE [LARGE SCALE GENOMIC DNA]</scope>
    <source>
        <strain evidence="2 3">DHOM06</strain>
    </source>
</reference>
<sequence>MTDRVRHPRDVRIVPGAAPASSSAPAPRASSNATAVQIFRLLTSQAEAGPTAAPVDDFGEQPAGQTDTHARDMTGSGSGTAIPAPPPAGEQPQPQRPTAALSHGEAQRDGSPRAAIAGAHALARRQTPTPEPHEQDAALGKQIVQACAAAAHGELFTRELADRIARFCSTSGTSGDASWAVTLPMNPAVLPDTLLHLQLSPSSIGIRFETSHPRSTQLISDNTDALRTRLADALGRRIDVDVAA</sequence>
<dbReference type="RefSeq" id="WP_115531710.1">
    <property type="nucleotide sequence ID" value="NZ_QRGA01000001.1"/>
</dbReference>
<keyword evidence="3" id="KW-1185">Reference proteome</keyword>
<dbReference type="Pfam" id="PF09483">
    <property type="entry name" value="HpaP"/>
    <property type="match status" value="1"/>
</dbReference>
<feature type="compositionally biased region" description="Basic and acidic residues" evidence="1">
    <location>
        <begin position="1"/>
        <end position="12"/>
    </location>
</feature>
<name>A0A3D8K547_9BURK</name>
<feature type="region of interest" description="Disordered" evidence="1">
    <location>
        <begin position="1"/>
        <end position="32"/>
    </location>
</feature>
<proteinExistence type="predicted"/>
<dbReference type="InterPro" id="IPR013390">
    <property type="entry name" value="T3SS_HpaP"/>
</dbReference>
<protein>
    <submittedName>
        <fullName evidence="2">Uncharacterized protein</fullName>
    </submittedName>
</protein>
<dbReference type="NCBIfam" id="TIGR02557">
    <property type="entry name" value="HpaP"/>
    <property type="match status" value="1"/>
</dbReference>
<dbReference type="EMBL" id="QRGA01000001">
    <property type="protein sequence ID" value="RDV00439.1"/>
    <property type="molecule type" value="Genomic_DNA"/>
</dbReference>
<accession>A0A3D8K547</accession>
<feature type="region of interest" description="Disordered" evidence="1">
    <location>
        <begin position="48"/>
        <end position="112"/>
    </location>
</feature>
<dbReference type="OrthoDB" id="8781027at2"/>
<evidence type="ECO:0000313" key="3">
    <source>
        <dbReference type="Proteomes" id="UP000256838"/>
    </source>
</evidence>
<organism evidence="2 3">
    <name type="scientific">Trinickia dinghuensis</name>
    <dbReference type="NCBI Taxonomy" id="2291023"/>
    <lineage>
        <taxon>Bacteria</taxon>
        <taxon>Pseudomonadati</taxon>
        <taxon>Pseudomonadota</taxon>
        <taxon>Betaproteobacteria</taxon>
        <taxon>Burkholderiales</taxon>
        <taxon>Burkholderiaceae</taxon>
        <taxon>Trinickia</taxon>
    </lineage>
</organism>
<gene>
    <name evidence="2" type="ORF">DWV00_01215</name>
</gene>
<dbReference type="Proteomes" id="UP000256838">
    <property type="component" value="Unassembled WGS sequence"/>
</dbReference>
<feature type="compositionally biased region" description="Low complexity" evidence="1">
    <location>
        <begin position="15"/>
        <end position="32"/>
    </location>
</feature>